<protein>
    <submittedName>
        <fullName evidence="2">Uncharacterized protein</fullName>
    </submittedName>
</protein>
<keyword evidence="1" id="KW-1185">Reference proteome</keyword>
<name>A0A914N0F0_MELIC</name>
<accession>A0A914N0F0</accession>
<dbReference type="Proteomes" id="UP000887563">
    <property type="component" value="Unplaced"/>
</dbReference>
<dbReference type="AlphaFoldDB" id="A0A914N0F0"/>
<sequence>MSDLIKTMLNKAGAVFSISSMCLGMESTHWIFSHFVRVDKMEQVAGPIWPFNIAILSFSGAALDLHTDTDLGIRIRIFTADTGGYRRISAGILILFVSVSVCKSG</sequence>
<proteinExistence type="predicted"/>
<organism evidence="1 2">
    <name type="scientific">Meloidogyne incognita</name>
    <name type="common">Southern root-knot nematode worm</name>
    <name type="synonym">Oxyuris incognita</name>
    <dbReference type="NCBI Taxonomy" id="6306"/>
    <lineage>
        <taxon>Eukaryota</taxon>
        <taxon>Metazoa</taxon>
        <taxon>Ecdysozoa</taxon>
        <taxon>Nematoda</taxon>
        <taxon>Chromadorea</taxon>
        <taxon>Rhabditida</taxon>
        <taxon>Tylenchina</taxon>
        <taxon>Tylenchomorpha</taxon>
        <taxon>Tylenchoidea</taxon>
        <taxon>Meloidogynidae</taxon>
        <taxon>Meloidogyninae</taxon>
        <taxon>Meloidogyne</taxon>
        <taxon>Meloidogyne incognita group</taxon>
    </lineage>
</organism>
<evidence type="ECO:0000313" key="2">
    <source>
        <dbReference type="WBParaSite" id="Minc3s02916g32053"/>
    </source>
</evidence>
<evidence type="ECO:0000313" key="1">
    <source>
        <dbReference type="Proteomes" id="UP000887563"/>
    </source>
</evidence>
<reference evidence="2" key="1">
    <citation type="submission" date="2022-11" db="UniProtKB">
        <authorList>
            <consortium name="WormBaseParasite"/>
        </authorList>
    </citation>
    <scope>IDENTIFICATION</scope>
</reference>
<dbReference type="WBParaSite" id="Minc3s02916g32053">
    <property type="protein sequence ID" value="Minc3s02916g32053"/>
    <property type="gene ID" value="Minc3s02916g32053"/>
</dbReference>